<keyword evidence="1" id="KW-0368">Histidine biosynthesis</keyword>
<dbReference type="GO" id="GO:0140096">
    <property type="term" value="F:catalytic activity, acting on a protein"/>
    <property type="evidence" value="ECO:0007669"/>
    <property type="project" value="UniProtKB-ARBA"/>
</dbReference>
<gene>
    <name evidence="3" type="ORF">H9736_01295</name>
</gene>
<dbReference type="PANTHER" id="PTHR43707">
    <property type="entry name" value="HISTIDYL-TRNA SYNTHETASE"/>
    <property type="match status" value="1"/>
</dbReference>
<keyword evidence="3" id="KW-0328">Glycosyltransferase</keyword>
<feature type="non-terminal residue" evidence="3">
    <location>
        <position position="1"/>
    </location>
</feature>
<evidence type="ECO:0000256" key="1">
    <source>
        <dbReference type="ARBA" id="ARBA00023102"/>
    </source>
</evidence>
<dbReference type="SUPFAM" id="SSF55681">
    <property type="entry name" value="Class II aaRS and biotin synthetases"/>
    <property type="match status" value="1"/>
</dbReference>
<dbReference type="GO" id="GO:0006427">
    <property type="term" value="P:histidyl-tRNA aminoacylation"/>
    <property type="evidence" value="ECO:0007669"/>
    <property type="project" value="TreeGrafter"/>
</dbReference>
<keyword evidence="1" id="KW-0028">Amino-acid biosynthesis</keyword>
<dbReference type="PANTHER" id="PTHR43707:SF6">
    <property type="entry name" value="ATP PHOSPHORIBOSYLTRANSFERASE REGULATORY SUBUNIT"/>
    <property type="match status" value="1"/>
</dbReference>
<evidence type="ECO:0000313" key="4">
    <source>
        <dbReference type="Proteomes" id="UP000886800"/>
    </source>
</evidence>
<dbReference type="InterPro" id="IPR041715">
    <property type="entry name" value="HisRS-like_core"/>
</dbReference>
<comment type="caution">
    <text evidence="3">The sequence shown here is derived from an EMBL/GenBank/DDBJ whole genome shotgun (WGS) entry which is preliminary data.</text>
</comment>
<evidence type="ECO:0000313" key="3">
    <source>
        <dbReference type="EMBL" id="HIX64863.1"/>
    </source>
</evidence>
<dbReference type="Pfam" id="PF13393">
    <property type="entry name" value="tRNA-synt_His"/>
    <property type="match status" value="1"/>
</dbReference>
<accession>A0A9D1WPQ8</accession>
<proteinExistence type="predicted"/>
<reference evidence="3" key="2">
    <citation type="submission" date="2021-04" db="EMBL/GenBank/DDBJ databases">
        <authorList>
            <person name="Gilroy R."/>
        </authorList>
    </citation>
    <scope>NUCLEOTIDE SEQUENCE</scope>
    <source>
        <strain evidence="3">CHK188-5543</strain>
    </source>
</reference>
<reference evidence="3" key="1">
    <citation type="journal article" date="2021" name="PeerJ">
        <title>Extensive microbial diversity within the chicken gut microbiome revealed by metagenomics and culture.</title>
        <authorList>
            <person name="Gilroy R."/>
            <person name="Ravi A."/>
            <person name="Getino M."/>
            <person name="Pursley I."/>
            <person name="Horton D.L."/>
            <person name="Alikhan N.F."/>
            <person name="Baker D."/>
            <person name="Gharbi K."/>
            <person name="Hall N."/>
            <person name="Watson M."/>
            <person name="Adriaenssens E.M."/>
            <person name="Foster-Nyarko E."/>
            <person name="Jarju S."/>
            <person name="Secka A."/>
            <person name="Antonio M."/>
            <person name="Oren A."/>
            <person name="Chaudhuri R.R."/>
            <person name="La Ragione R."/>
            <person name="Hildebrand F."/>
            <person name="Pallen M.J."/>
        </authorList>
    </citation>
    <scope>NUCLEOTIDE SEQUENCE</scope>
    <source>
        <strain evidence="3">CHK188-5543</strain>
    </source>
</reference>
<protein>
    <submittedName>
        <fullName evidence="3">ATP phosphoribosyltransferase regulatory subunit</fullName>
    </submittedName>
</protein>
<dbReference type="GO" id="GO:0000105">
    <property type="term" value="P:L-histidine biosynthetic process"/>
    <property type="evidence" value="ECO:0007669"/>
    <property type="project" value="UniProtKB-KW"/>
</dbReference>
<feature type="domain" description="Class II Histidinyl-tRNA synthetase (HisRS)-like catalytic core" evidence="2">
    <location>
        <begin position="1"/>
        <end position="180"/>
    </location>
</feature>
<name>A0A9D1WPQ8_9FIRM</name>
<dbReference type="InterPro" id="IPR004516">
    <property type="entry name" value="HisRS/HisZ"/>
</dbReference>
<evidence type="ECO:0000259" key="2">
    <source>
        <dbReference type="Pfam" id="PF13393"/>
    </source>
</evidence>
<dbReference type="Gene3D" id="3.30.930.10">
    <property type="entry name" value="Bira Bifunctional Protein, Domain 2"/>
    <property type="match status" value="1"/>
</dbReference>
<organism evidence="3 4">
    <name type="scientific">Candidatus Anaerotruncus excrementipullorum</name>
    <dbReference type="NCBI Taxonomy" id="2838465"/>
    <lineage>
        <taxon>Bacteria</taxon>
        <taxon>Bacillati</taxon>
        <taxon>Bacillota</taxon>
        <taxon>Clostridia</taxon>
        <taxon>Eubacteriales</taxon>
        <taxon>Oscillospiraceae</taxon>
        <taxon>Anaerotruncus</taxon>
    </lineage>
</organism>
<dbReference type="GO" id="GO:0004821">
    <property type="term" value="F:histidine-tRNA ligase activity"/>
    <property type="evidence" value="ECO:0007669"/>
    <property type="project" value="TreeGrafter"/>
</dbReference>
<dbReference type="GO" id="GO:0016757">
    <property type="term" value="F:glycosyltransferase activity"/>
    <property type="evidence" value="ECO:0007669"/>
    <property type="project" value="UniProtKB-KW"/>
</dbReference>
<dbReference type="Proteomes" id="UP000886800">
    <property type="component" value="Unassembled WGS sequence"/>
</dbReference>
<dbReference type="EMBL" id="DXES01000027">
    <property type="protein sequence ID" value="HIX64863.1"/>
    <property type="molecule type" value="Genomic_DNA"/>
</dbReference>
<dbReference type="AlphaFoldDB" id="A0A9D1WPQ8"/>
<dbReference type="InterPro" id="IPR045864">
    <property type="entry name" value="aa-tRNA-synth_II/BPL/LPL"/>
</dbReference>
<keyword evidence="3" id="KW-0808">Transferase</keyword>
<dbReference type="GO" id="GO:0005737">
    <property type="term" value="C:cytoplasm"/>
    <property type="evidence" value="ECO:0007669"/>
    <property type="project" value="InterPro"/>
</dbReference>
<sequence>SDLEILELAAAALGQIGSGFRIELCHIGYFKALMDSLEADGVTKEAIRQYIEQKNYAALTDLLEQFGDSRPARALKYLPRLFGGEEVFRQAYALFDGCAAQESLDDLRTLYGYLCQLGLREQVLIDLGMVNQAEYYTGILFRGYFDGIGEPVLSGGRYDHLLEDFGHPLPAIGFGIYVDAAVSLLPERPPQGPQVLLFSEEDCLPQAAQQLRELVSQGVQVENSLAATKEEALQDAQKRQVPRLVYVTAQGVQQISLSPAAEGGRQG</sequence>